<organism evidence="3 4">
    <name type="scientific">Schumannella luteola</name>
    <dbReference type="NCBI Taxonomy" id="472059"/>
    <lineage>
        <taxon>Bacteria</taxon>
        <taxon>Bacillati</taxon>
        <taxon>Actinomycetota</taxon>
        <taxon>Actinomycetes</taxon>
        <taxon>Micrococcales</taxon>
        <taxon>Microbacteriaceae</taxon>
        <taxon>Schumannella</taxon>
    </lineage>
</organism>
<evidence type="ECO:0008006" key="5">
    <source>
        <dbReference type="Google" id="ProtNLM"/>
    </source>
</evidence>
<dbReference type="AlphaFoldDB" id="A0A852YSI9"/>
<name>A0A852YSI9_9MICO</name>
<evidence type="ECO:0000256" key="2">
    <source>
        <dbReference type="SAM" id="Phobius"/>
    </source>
</evidence>
<feature type="transmembrane region" description="Helical" evidence="2">
    <location>
        <begin position="73"/>
        <end position="94"/>
    </location>
</feature>
<evidence type="ECO:0000313" key="3">
    <source>
        <dbReference type="EMBL" id="NYH00670.1"/>
    </source>
</evidence>
<comment type="caution">
    <text evidence="3">The sequence shown here is derived from an EMBL/GenBank/DDBJ whole genome shotgun (WGS) entry which is preliminary data.</text>
</comment>
<reference evidence="3 4" key="1">
    <citation type="submission" date="2020-07" db="EMBL/GenBank/DDBJ databases">
        <title>Sequencing the genomes of 1000 actinobacteria strains.</title>
        <authorList>
            <person name="Klenk H.-P."/>
        </authorList>
    </citation>
    <scope>NUCLEOTIDE SEQUENCE [LARGE SCALE GENOMIC DNA]</scope>
    <source>
        <strain evidence="3 4">DSM 23141</strain>
    </source>
</reference>
<accession>A0A852YSI9</accession>
<keyword evidence="2" id="KW-0472">Membrane</keyword>
<protein>
    <recommendedName>
        <fullName evidence="5">Tfp pilus assembly protein PilN</fullName>
    </recommendedName>
</protein>
<keyword evidence="2" id="KW-0812">Transmembrane</keyword>
<keyword evidence="4" id="KW-1185">Reference proteome</keyword>
<proteinExistence type="predicted"/>
<evidence type="ECO:0000256" key="1">
    <source>
        <dbReference type="SAM" id="MobiDB-lite"/>
    </source>
</evidence>
<dbReference type="RefSeq" id="WP_179569619.1">
    <property type="nucleotide sequence ID" value="NZ_JACBZY010000001.1"/>
</dbReference>
<feature type="compositionally biased region" description="Low complexity" evidence="1">
    <location>
        <begin position="18"/>
        <end position="36"/>
    </location>
</feature>
<evidence type="ECO:0000313" key="4">
    <source>
        <dbReference type="Proteomes" id="UP000553888"/>
    </source>
</evidence>
<gene>
    <name evidence="3" type="ORF">BJ979_003295</name>
</gene>
<feature type="region of interest" description="Disordered" evidence="1">
    <location>
        <begin position="1"/>
        <end position="36"/>
    </location>
</feature>
<dbReference type="EMBL" id="JACBZY010000001">
    <property type="protein sequence ID" value="NYH00670.1"/>
    <property type="molecule type" value="Genomic_DNA"/>
</dbReference>
<dbReference type="Proteomes" id="UP000553888">
    <property type="component" value="Unassembled WGS sequence"/>
</dbReference>
<keyword evidence="2" id="KW-1133">Transmembrane helix</keyword>
<sequence>MSILTRPIGKSKSKSKAVEPVAAPAQDAPAAPAPVVKASKAGPAPALALSPRANLLPPEIYDNRRKRRIRRNLRLLVFVVAIVVAGAVGGSWYLGFAAQAAVQDARAEVDQLNLDLAKFSDIRQTQTLIATGDAALQVGGSSDIDWAGYISQLQANLPAGVTITSITADSQGIEEPYTQPSTPLEGSRIGTLTFSAESPTAPSIPDWIDSLSTLPGFVDATPTSFSRDESTGVYTLELVMHINKDAYSYKYAPKQGTDK</sequence>